<evidence type="ECO:0000256" key="15">
    <source>
        <dbReference type="ARBA" id="ARBA00048914"/>
    </source>
</evidence>
<feature type="active site" description="Proton donor" evidence="16">
    <location>
        <position position="224"/>
    </location>
</feature>
<comment type="catalytic activity">
    <reaction evidence="15 16">
        <text>UDP-N-acetyl-alpha-D-muramate + NADP(+) = UDP-N-acetyl-3-O-(1-carboxyvinyl)-alpha-D-glucosamine + NADPH + H(+)</text>
        <dbReference type="Rhea" id="RHEA:12248"/>
        <dbReference type="ChEBI" id="CHEBI:15378"/>
        <dbReference type="ChEBI" id="CHEBI:57783"/>
        <dbReference type="ChEBI" id="CHEBI:58349"/>
        <dbReference type="ChEBI" id="CHEBI:68483"/>
        <dbReference type="ChEBI" id="CHEBI:70757"/>
        <dbReference type="EC" id="1.3.1.98"/>
    </reaction>
</comment>
<keyword evidence="6 16" id="KW-0132">Cell division</keyword>
<evidence type="ECO:0000256" key="2">
    <source>
        <dbReference type="ARBA" id="ARBA00003921"/>
    </source>
</evidence>
<dbReference type="EMBL" id="MHTK01000006">
    <property type="protein sequence ID" value="OHA59639.1"/>
    <property type="molecule type" value="Genomic_DNA"/>
</dbReference>
<comment type="subcellular location">
    <subcellularLocation>
        <location evidence="3 16">Cytoplasm</location>
    </subcellularLocation>
</comment>
<dbReference type="GO" id="GO:0008360">
    <property type="term" value="P:regulation of cell shape"/>
    <property type="evidence" value="ECO:0007669"/>
    <property type="project" value="UniProtKB-KW"/>
</dbReference>
<dbReference type="SUPFAM" id="SSF56194">
    <property type="entry name" value="Uridine diphospho-N-Acetylenolpyruvylglucosamine reductase, MurB, C-terminal domain"/>
    <property type="match status" value="1"/>
</dbReference>
<comment type="pathway">
    <text evidence="4 16">Cell wall biogenesis; peptidoglycan biosynthesis.</text>
</comment>
<feature type="domain" description="FAD-binding PCMH-type" evidence="17">
    <location>
        <begin position="27"/>
        <end position="195"/>
    </location>
</feature>
<dbReference type="PROSITE" id="PS51387">
    <property type="entry name" value="FAD_PCMH"/>
    <property type="match status" value="1"/>
</dbReference>
<name>A0A1G2QHS5_9BACT</name>
<dbReference type="InterPro" id="IPR016167">
    <property type="entry name" value="FAD-bd_PCMH_sub1"/>
</dbReference>
<accession>A0A1G2QHS5</accession>
<keyword evidence="14 16" id="KW-0961">Cell wall biogenesis/degradation</keyword>
<evidence type="ECO:0000256" key="5">
    <source>
        <dbReference type="ARBA" id="ARBA00022490"/>
    </source>
</evidence>
<gene>
    <name evidence="16" type="primary">murB</name>
    <name evidence="18" type="ORF">A2589_02160</name>
</gene>
<dbReference type="UniPathway" id="UPA00219"/>
<keyword evidence="9 16" id="KW-0521">NADP</keyword>
<protein>
    <recommendedName>
        <fullName evidence="16">UDP-N-acetylenolpyruvoylglucosamine reductase</fullName>
        <ecNumber evidence="16">1.3.1.98</ecNumber>
    </recommendedName>
    <alternativeName>
        <fullName evidence="16">UDP-N-acetylmuramate dehydrogenase</fullName>
    </alternativeName>
</protein>
<dbReference type="Gene3D" id="3.30.465.10">
    <property type="match status" value="1"/>
</dbReference>
<reference evidence="18 19" key="1">
    <citation type="journal article" date="2016" name="Nat. Commun.">
        <title>Thousands of microbial genomes shed light on interconnected biogeochemical processes in an aquifer system.</title>
        <authorList>
            <person name="Anantharaman K."/>
            <person name="Brown C.T."/>
            <person name="Hug L.A."/>
            <person name="Sharon I."/>
            <person name="Castelle C.J."/>
            <person name="Probst A.J."/>
            <person name="Thomas B.C."/>
            <person name="Singh A."/>
            <person name="Wilkins M.J."/>
            <person name="Karaoz U."/>
            <person name="Brodie E.L."/>
            <person name="Williams K.H."/>
            <person name="Hubbard S.S."/>
            <person name="Banfield J.F."/>
        </authorList>
    </citation>
    <scope>NUCLEOTIDE SEQUENCE [LARGE SCALE GENOMIC DNA]</scope>
</reference>
<dbReference type="PANTHER" id="PTHR21071">
    <property type="entry name" value="UDP-N-ACETYLENOLPYRUVOYLGLUCOSAMINE REDUCTASE"/>
    <property type="match status" value="1"/>
</dbReference>
<keyword evidence="7 16" id="KW-0285">Flavoprotein</keyword>
<evidence type="ECO:0000256" key="12">
    <source>
        <dbReference type="ARBA" id="ARBA00023002"/>
    </source>
</evidence>
<organism evidence="18 19">
    <name type="scientific">Candidatus Vogelbacteria bacterium RIFOXYD1_FULL_46_19</name>
    <dbReference type="NCBI Taxonomy" id="1802439"/>
    <lineage>
        <taxon>Bacteria</taxon>
        <taxon>Candidatus Vogeliibacteriota</taxon>
    </lineage>
</organism>
<feature type="active site" evidence="16">
    <location>
        <position position="174"/>
    </location>
</feature>
<keyword evidence="12 16" id="KW-0560">Oxidoreductase</keyword>
<evidence type="ECO:0000313" key="19">
    <source>
        <dbReference type="Proteomes" id="UP000177838"/>
    </source>
</evidence>
<evidence type="ECO:0000256" key="11">
    <source>
        <dbReference type="ARBA" id="ARBA00022984"/>
    </source>
</evidence>
<dbReference type="SUPFAM" id="SSF56176">
    <property type="entry name" value="FAD-binding/transporter-associated domain-like"/>
    <property type="match status" value="1"/>
</dbReference>
<dbReference type="Proteomes" id="UP000177838">
    <property type="component" value="Unassembled WGS sequence"/>
</dbReference>
<sequence>MTVKNLKQIWPTGQTKVSLAELTTFKIGGVAPFYLAVKDKQSLVEAVKKAQTTKISYVIFAGGSNVVFPGRPSTKLYIHYLTNPLAKDALTIGPTGQVYVEAGLSLASLIKKVISQGRAGLESLSGIPGTVGGAVVGNAGAYGQSISDHLLAVEIFDGQVIRWVDRVTCRFNYRDSIFKYKPWLVLGVKFKLTKGNTETLTKKSRQIIKIRQAKYKPGLACPGSYFKNPLVSKVSARSLKLVDPTKIIDGKIPAGYLLEVVGAKGLKQGQMAVVDFHGNLIMNLGGGTASDAKKLATRLKQKVQDRFGITLEEEVRFLP</sequence>
<dbReference type="NCBIfam" id="TIGR00179">
    <property type="entry name" value="murB"/>
    <property type="match status" value="1"/>
</dbReference>
<comment type="function">
    <text evidence="2 16">Cell wall formation.</text>
</comment>
<dbReference type="Gene3D" id="3.90.78.10">
    <property type="entry name" value="UDP-N-acetylenolpyruvoylglucosamine reductase, C-terminal domain"/>
    <property type="match status" value="1"/>
</dbReference>
<dbReference type="AlphaFoldDB" id="A0A1G2QHS5"/>
<evidence type="ECO:0000256" key="3">
    <source>
        <dbReference type="ARBA" id="ARBA00004496"/>
    </source>
</evidence>
<dbReference type="GO" id="GO:0071949">
    <property type="term" value="F:FAD binding"/>
    <property type="evidence" value="ECO:0007669"/>
    <property type="project" value="InterPro"/>
</dbReference>
<dbReference type="Gene3D" id="3.30.43.10">
    <property type="entry name" value="Uridine Diphospho-n-acetylenolpyruvylglucosamine Reductase, domain 2"/>
    <property type="match status" value="1"/>
</dbReference>
<dbReference type="EC" id="1.3.1.98" evidence="16"/>
<comment type="caution">
    <text evidence="18">The sequence shown here is derived from an EMBL/GenBank/DDBJ whole genome shotgun (WGS) entry which is preliminary data.</text>
</comment>
<evidence type="ECO:0000256" key="6">
    <source>
        <dbReference type="ARBA" id="ARBA00022618"/>
    </source>
</evidence>
<dbReference type="InterPro" id="IPR006094">
    <property type="entry name" value="Oxid_FAD_bind_N"/>
</dbReference>
<keyword evidence="11 16" id="KW-0573">Peptidoglycan synthesis</keyword>
<dbReference type="PANTHER" id="PTHR21071:SF4">
    <property type="entry name" value="UDP-N-ACETYLENOLPYRUVOYLGLUCOSAMINE REDUCTASE"/>
    <property type="match status" value="1"/>
</dbReference>
<keyword evidence="8 16" id="KW-0274">FAD</keyword>
<evidence type="ECO:0000256" key="9">
    <source>
        <dbReference type="ARBA" id="ARBA00022857"/>
    </source>
</evidence>
<evidence type="ECO:0000256" key="1">
    <source>
        <dbReference type="ARBA" id="ARBA00001974"/>
    </source>
</evidence>
<dbReference type="InterPro" id="IPR003170">
    <property type="entry name" value="MurB"/>
</dbReference>
<evidence type="ECO:0000313" key="18">
    <source>
        <dbReference type="EMBL" id="OHA59639.1"/>
    </source>
</evidence>
<keyword evidence="10 16" id="KW-0133">Cell shape</keyword>
<comment type="cofactor">
    <cofactor evidence="1 16">
        <name>FAD</name>
        <dbReference type="ChEBI" id="CHEBI:57692"/>
    </cofactor>
</comment>
<evidence type="ECO:0000256" key="10">
    <source>
        <dbReference type="ARBA" id="ARBA00022960"/>
    </source>
</evidence>
<dbReference type="InterPro" id="IPR016169">
    <property type="entry name" value="FAD-bd_PCMH_sub2"/>
</dbReference>
<keyword evidence="13 16" id="KW-0131">Cell cycle</keyword>
<dbReference type="InterPro" id="IPR016166">
    <property type="entry name" value="FAD-bd_PCMH"/>
</dbReference>
<dbReference type="InterPro" id="IPR011601">
    <property type="entry name" value="MurB_C"/>
</dbReference>
<dbReference type="GO" id="GO:0005829">
    <property type="term" value="C:cytosol"/>
    <property type="evidence" value="ECO:0007669"/>
    <property type="project" value="TreeGrafter"/>
</dbReference>
<dbReference type="InterPro" id="IPR036635">
    <property type="entry name" value="MurB_C_sf"/>
</dbReference>
<dbReference type="GO" id="GO:0009252">
    <property type="term" value="P:peptidoglycan biosynthetic process"/>
    <property type="evidence" value="ECO:0007669"/>
    <property type="project" value="UniProtKB-UniRule"/>
</dbReference>
<comment type="similarity">
    <text evidence="16">Belongs to the MurB family.</text>
</comment>
<evidence type="ECO:0000259" key="17">
    <source>
        <dbReference type="PROSITE" id="PS51387"/>
    </source>
</evidence>
<keyword evidence="5 16" id="KW-0963">Cytoplasm</keyword>
<evidence type="ECO:0000256" key="14">
    <source>
        <dbReference type="ARBA" id="ARBA00023316"/>
    </source>
</evidence>
<feature type="active site" evidence="16">
    <location>
        <position position="314"/>
    </location>
</feature>
<dbReference type="Pfam" id="PF02873">
    <property type="entry name" value="MurB_C"/>
    <property type="match status" value="1"/>
</dbReference>
<evidence type="ECO:0000256" key="7">
    <source>
        <dbReference type="ARBA" id="ARBA00022630"/>
    </source>
</evidence>
<dbReference type="HAMAP" id="MF_00037">
    <property type="entry name" value="MurB"/>
    <property type="match status" value="1"/>
</dbReference>
<proteinExistence type="inferred from homology"/>
<evidence type="ECO:0000256" key="8">
    <source>
        <dbReference type="ARBA" id="ARBA00022827"/>
    </source>
</evidence>
<dbReference type="STRING" id="1802439.A2589_02160"/>
<dbReference type="Pfam" id="PF01565">
    <property type="entry name" value="FAD_binding_4"/>
    <property type="match status" value="1"/>
</dbReference>
<evidence type="ECO:0000256" key="16">
    <source>
        <dbReference type="HAMAP-Rule" id="MF_00037"/>
    </source>
</evidence>
<evidence type="ECO:0000256" key="4">
    <source>
        <dbReference type="ARBA" id="ARBA00004752"/>
    </source>
</evidence>
<dbReference type="GO" id="GO:0071555">
    <property type="term" value="P:cell wall organization"/>
    <property type="evidence" value="ECO:0007669"/>
    <property type="project" value="UniProtKB-KW"/>
</dbReference>
<dbReference type="InterPro" id="IPR036318">
    <property type="entry name" value="FAD-bd_PCMH-like_sf"/>
</dbReference>
<dbReference type="GO" id="GO:0051301">
    <property type="term" value="P:cell division"/>
    <property type="evidence" value="ECO:0007669"/>
    <property type="project" value="UniProtKB-KW"/>
</dbReference>
<evidence type="ECO:0000256" key="13">
    <source>
        <dbReference type="ARBA" id="ARBA00023306"/>
    </source>
</evidence>
<dbReference type="GO" id="GO:0008762">
    <property type="term" value="F:UDP-N-acetylmuramate dehydrogenase activity"/>
    <property type="evidence" value="ECO:0007669"/>
    <property type="project" value="UniProtKB-UniRule"/>
</dbReference>